<evidence type="ECO:0000313" key="1">
    <source>
        <dbReference type="EMBL" id="NKW09275.1"/>
    </source>
</evidence>
<sequence>MGFTGTSLPQTVSGSKIMHWVYLGFYPKNRPIPKAIDTYFATAYINVSMQWATARLTIDDFATSL</sequence>
<name>A0A7X6FNW7_9HYPH</name>
<dbReference type="Proteomes" id="UP000558475">
    <property type="component" value="Unassembled WGS sequence"/>
</dbReference>
<protein>
    <submittedName>
        <fullName evidence="1">Uncharacterized protein</fullName>
    </submittedName>
</protein>
<accession>A0A7X6FNW7</accession>
<comment type="caution">
    <text evidence="1">The sequence shown here is derived from an EMBL/GenBank/DDBJ whole genome shotgun (WGS) entry which is preliminary data.</text>
</comment>
<gene>
    <name evidence="1" type="ORF">HGG76_04120</name>
</gene>
<reference evidence="1 2" key="1">
    <citation type="submission" date="2020-04" db="EMBL/GenBank/DDBJ databases">
        <title>Whole genome sequencing of clinical and environmental type strains of Ochrobactrum.</title>
        <authorList>
            <person name="Dharne M."/>
        </authorList>
    </citation>
    <scope>NUCLEOTIDE SEQUENCE [LARGE SCALE GENOMIC DNA]</scope>
    <source>
        <strain evidence="1 2">DSM 13340</strain>
    </source>
</reference>
<proteinExistence type="predicted"/>
<dbReference type="AlphaFoldDB" id="A0A7X6FNW7"/>
<organism evidence="1 2">
    <name type="scientific">Brucella tritici</name>
    <dbReference type="NCBI Taxonomy" id="94626"/>
    <lineage>
        <taxon>Bacteria</taxon>
        <taxon>Pseudomonadati</taxon>
        <taxon>Pseudomonadota</taxon>
        <taxon>Alphaproteobacteria</taxon>
        <taxon>Hyphomicrobiales</taxon>
        <taxon>Brucellaceae</taxon>
        <taxon>Brucella/Ochrobactrum group</taxon>
        <taxon>Brucella</taxon>
    </lineage>
</organism>
<dbReference type="EMBL" id="JAAXZB010000001">
    <property type="protein sequence ID" value="NKW09275.1"/>
    <property type="molecule type" value="Genomic_DNA"/>
</dbReference>
<evidence type="ECO:0000313" key="2">
    <source>
        <dbReference type="Proteomes" id="UP000558475"/>
    </source>
</evidence>